<comment type="caution">
    <text evidence="1">The sequence shown here is derived from an EMBL/GenBank/DDBJ whole genome shotgun (WGS) entry which is preliminary data.</text>
</comment>
<dbReference type="Proteomes" id="UP000037558">
    <property type="component" value="Unassembled WGS sequence"/>
</dbReference>
<dbReference type="OrthoDB" id="2933732at2"/>
<organism evidence="1 2">
    <name type="scientific">Priestia koreensis</name>
    <dbReference type="NCBI Taxonomy" id="284581"/>
    <lineage>
        <taxon>Bacteria</taxon>
        <taxon>Bacillati</taxon>
        <taxon>Bacillota</taxon>
        <taxon>Bacilli</taxon>
        <taxon>Bacillales</taxon>
        <taxon>Bacillaceae</taxon>
        <taxon>Priestia</taxon>
    </lineage>
</organism>
<gene>
    <name evidence="1" type="ORF">AMD01_13965</name>
</gene>
<dbReference type="RefSeq" id="WP_053402044.1">
    <property type="nucleotide sequence ID" value="NZ_JAUKEN010000001.1"/>
</dbReference>
<accession>A0A0M0KYG1</accession>
<dbReference type="Gene3D" id="1.10.287.1100">
    <property type="entry name" value="Sporulation inhibitor A"/>
    <property type="match status" value="1"/>
</dbReference>
<dbReference type="EMBL" id="LILC01000019">
    <property type="protein sequence ID" value="KOO43844.1"/>
    <property type="molecule type" value="Genomic_DNA"/>
</dbReference>
<name>A0A0M0KYG1_9BACI</name>
<proteinExistence type="predicted"/>
<protein>
    <submittedName>
        <fullName evidence="1">Sporulation protein</fullName>
    </submittedName>
</protein>
<dbReference type="InterPro" id="IPR015064">
    <property type="entry name" value="Sda"/>
</dbReference>
<evidence type="ECO:0000313" key="1">
    <source>
        <dbReference type="EMBL" id="KOO43844.1"/>
    </source>
</evidence>
<evidence type="ECO:0000313" key="2">
    <source>
        <dbReference type="Proteomes" id="UP000037558"/>
    </source>
</evidence>
<dbReference type="Pfam" id="PF08970">
    <property type="entry name" value="Sda"/>
    <property type="match status" value="1"/>
</dbReference>
<sequence length="44" mass="5222">MHKLSDKLLVESYCRATELKLNPEFIHLIEKEIKRRSLQVEIIG</sequence>
<dbReference type="AlphaFoldDB" id="A0A0M0KYG1"/>
<dbReference type="PATRIC" id="fig|284581.3.peg.3862"/>
<dbReference type="SUPFAM" id="SSF100985">
    <property type="entry name" value="Sporulation inhibitor Sda"/>
    <property type="match status" value="1"/>
</dbReference>
<dbReference type="STRING" id="284581.AMD01_13965"/>
<reference evidence="2" key="1">
    <citation type="submission" date="2015-08" db="EMBL/GenBank/DDBJ databases">
        <title>Fjat-14210 dsm16467.</title>
        <authorList>
            <person name="Liu B."/>
            <person name="Wang J."/>
            <person name="Zhu Y."/>
            <person name="Liu G."/>
            <person name="Chen Q."/>
            <person name="Chen Z."/>
            <person name="Lan J."/>
            <person name="Che J."/>
            <person name="Ge C."/>
            <person name="Shi H."/>
            <person name="Pan Z."/>
            <person name="Liu X."/>
        </authorList>
    </citation>
    <scope>NUCLEOTIDE SEQUENCE [LARGE SCALE GENOMIC DNA]</scope>
    <source>
        <strain evidence="2">DSM 16467</strain>
    </source>
</reference>
<dbReference type="InterPro" id="IPR036916">
    <property type="entry name" value="Sda_sf"/>
</dbReference>
<keyword evidence="2" id="KW-1185">Reference proteome</keyword>